<feature type="transmembrane region" description="Helical" evidence="2">
    <location>
        <begin position="108"/>
        <end position="129"/>
    </location>
</feature>
<evidence type="ECO:0000256" key="1">
    <source>
        <dbReference type="SAM" id="Coils"/>
    </source>
</evidence>
<dbReference type="Proteomes" id="UP001161325">
    <property type="component" value="Unassembled WGS sequence"/>
</dbReference>
<evidence type="ECO:0000256" key="2">
    <source>
        <dbReference type="SAM" id="Phobius"/>
    </source>
</evidence>
<comment type="caution">
    <text evidence="3">The sequence shown here is derived from an EMBL/GenBank/DDBJ whole genome shotgun (WGS) entry which is preliminary data.</text>
</comment>
<organism evidence="3 4">
    <name type="scientific">Roseisolibacter agri</name>
    <dbReference type="NCBI Taxonomy" id="2014610"/>
    <lineage>
        <taxon>Bacteria</taxon>
        <taxon>Pseudomonadati</taxon>
        <taxon>Gemmatimonadota</taxon>
        <taxon>Gemmatimonadia</taxon>
        <taxon>Gemmatimonadales</taxon>
        <taxon>Gemmatimonadaceae</taxon>
        <taxon>Roseisolibacter</taxon>
    </lineage>
</organism>
<keyword evidence="1" id="KW-0175">Coiled coil</keyword>
<keyword evidence="2" id="KW-0812">Transmembrane</keyword>
<evidence type="ECO:0000313" key="4">
    <source>
        <dbReference type="Proteomes" id="UP001161325"/>
    </source>
</evidence>
<keyword evidence="2" id="KW-1133">Transmembrane helix</keyword>
<dbReference type="AlphaFoldDB" id="A0AA37V2X4"/>
<dbReference type="EMBL" id="BRXS01000011">
    <property type="protein sequence ID" value="GLC28510.1"/>
    <property type="molecule type" value="Genomic_DNA"/>
</dbReference>
<reference evidence="3" key="1">
    <citation type="submission" date="2022-08" db="EMBL/GenBank/DDBJ databases">
        <title>Draft genome sequencing of Roseisolibacter agri AW1220.</title>
        <authorList>
            <person name="Tobiishi Y."/>
            <person name="Tonouchi A."/>
        </authorList>
    </citation>
    <scope>NUCLEOTIDE SEQUENCE</scope>
    <source>
        <strain evidence="3">AW1220</strain>
    </source>
</reference>
<gene>
    <name evidence="3" type="ORF">rosag_50230</name>
</gene>
<name>A0AA37V2X4_9BACT</name>
<feature type="coiled-coil region" evidence="1">
    <location>
        <begin position="10"/>
        <end position="42"/>
    </location>
</feature>
<protein>
    <submittedName>
        <fullName evidence="3">Uncharacterized protein</fullName>
    </submittedName>
</protein>
<evidence type="ECO:0000313" key="3">
    <source>
        <dbReference type="EMBL" id="GLC28510.1"/>
    </source>
</evidence>
<keyword evidence="4" id="KW-1185">Reference proteome</keyword>
<sequence length="198" mass="21170">MQQSAGQAQEARMDAELARVRAEMARAQAEQARAASEAAAAQAGGEQREVSVLRGRDGQTIVQLPNGRTVIIDRDGAPVMEAPVGFPHEAPAGFPAMPIEERGPPENVIVLIAVVLCFVAMTIVGLPIARAFARRMDRRAVGAGTTDVDARLQRIEQAVEAVAVEVERVSEAQRFSARLLAERAEPQPSYGAGPTRRP</sequence>
<keyword evidence="2" id="KW-0472">Membrane</keyword>
<proteinExistence type="predicted"/>
<accession>A0AA37V2X4</accession>